<reference evidence="2" key="1">
    <citation type="submission" date="2015-09" db="EMBL/GenBank/DDBJ databases">
        <title>De novo assembly of Pectinophora gossypiella (Pink Bollworm) gut transcriptome.</title>
        <authorList>
            <person name="Tassone E.E."/>
        </authorList>
    </citation>
    <scope>NUCLEOTIDE SEQUENCE</scope>
</reference>
<gene>
    <name evidence="2" type="ORF">g.1037</name>
</gene>
<feature type="non-terminal residue" evidence="2">
    <location>
        <position position="1"/>
    </location>
</feature>
<accession>A0A1E1WIT7</accession>
<dbReference type="OrthoDB" id="4033880at2759"/>
<feature type="region of interest" description="Disordered" evidence="1">
    <location>
        <begin position="1"/>
        <end position="32"/>
    </location>
</feature>
<name>A0A1E1WIT7_PECGO</name>
<organism evidence="2">
    <name type="scientific">Pectinophora gossypiella</name>
    <name type="common">Cotton pink bollworm</name>
    <name type="synonym">Depressaria gossypiella</name>
    <dbReference type="NCBI Taxonomy" id="13191"/>
    <lineage>
        <taxon>Eukaryota</taxon>
        <taxon>Metazoa</taxon>
        <taxon>Ecdysozoa</taxon>
        <taxon>Arthropoda</taxon>
        <taxon>Hexapoda</taxon>
        <taxon>Insecta</taxon>
        <taxon>Pterygota</taxon>
        <taxon>Neoptera</taxon>
        <taxon>Endopterygota</taxon>
        <taxon>Lepidoptera</taxon>
        <taxon>Glossata</taxon>
        <taxon>Ditrysia</taxon>
        <taxon>Gelechioidea</taxon>
        <taxon>Gelechiidae</taxon>
        <taxon>Apatetrinae</taxon>
        <taxon>Pectinophora</taxon>
    </lineage>
</organism>
<evidence type="ECO:0000256" key="1">
    <source>
        <dbReference type="SAM" id="MobiDB-lite"/>
    </source>
</evidence>
<dbReference type="EMBL" id="GDQN01004247">
    <property type="protein sequence ID" value="JAT86807.1"/>
    <property type="molecule type" value="Transcribed_RNA"/>
</dbReference>
<dbReference type="AlphaFoldDB" id="A0A1E1WIT7"/>
<sequence length="216" mass="22347">GDGFADFTSAFTGGSAPAASPATQPSSNLDLLSDLGAGPLSFSSMPPMSNTSNMSDLSGMDALTGQLSAVTLQPLGDVLQPQGIQPTPANFLQPLTPGNTQASKPSTKIGSTWADTTGAINIDVDNLLGPRSPKSGPAPTINQLKSSPNSPAHKPNLNIPTMGMPGSNMTSNIGMQPMGNMQMPFMGNPMMNNNFMQATGPGINNNRQPFNQNFLQ</sequence>
<evidence type="ECO:0008006" key="3">
    <source>
        <dbReference type="Google" id="ProtNLM"/>
    </source>
</evidence>
<protein>
    <recommendedName>
        <fullName evidence="3">Clathrin interactor 1</fullName>
    </recommendedName>
</protein>
<proteinExistence type="predicted"/>
<feature type="region of interest" description="Disordered" evidence="1">
    <location>
        <begin position="130"/>
        <end position="156"/>
    </location>
</feature>
<feature type="compositionally biased region" description="Polar residues" evidence="1">
    <location>
        <begin position="140"/>
        <end position="150"/>
    </location>
</feature>
<feature type="compositionally biased region" description="Low complexity" evidence="1">
    <location>
        <begin position="8"/>
        <end position="27"/>
    </location>
</feature>
<evidence type="ECO:0000313" key="2">
    <source>
        <dbReference type="EMBL" id="JAT86807.1"/>
    </source>
</evidence>